<evidence type="ECO:0000259" key="8">
    <source>
        <dbReference type="Pfam" id="PF21981"/>
    </source>
</evidence>
<name>A0ABX1BLB3_9ACTN</name>
<evidence type="ECO:0000256" key="6">
    <source>
        <dbReference type="SAM" id="MobiDB-lite"/>
    </source>
</evidence>
<dbReference type="InterPro" id="IPR053925">
    <property type="entry name" value="RecX_HTH_3rd"/>
</dbReference>
<feature type="compositionally biased region" description="Gly residues" evidence="6">
    <location>
        <begin position="263"/>
        <end position="274"/>
    </location>
</feature>
<feature type="compositionally biased region" description="Basic and acidic residues" evidence="6">
    <location>
        <begin position="150"/>
        <end position="160"/>
    </location>
</feature>
<feature type="compositionally biased region" description="Basic and acidic residues" evidence="6">
    <location>
        <begin position="360"/>
        <end position="379"/>
    </location>
</feature>
<feature type="compositionally biased region" description="Basic residues" evidence="6">
    <location>
        <begin position="228"/>
        <end position="237"/>
    </location>
</feature>
<evidence type="ECO:0000259" key="9">
    <source>
        <dbReference type="Pfam" id="PF21982"/>
    </source>
</evidence>
<keyword evidence="11" id="KW-1185">Reference proteome</keyword>
<dbReference type="Pfam" id="PF02631">
    <property type="entry name" value="RecX_HTH2"/>
    <property type="match status" value="1"/>
</dbReference>
<sequence length="602" mass="63452">MSSTDRPQAPQPPDRGASWPDSPPSRRRDLARSATDAWPSVAEWREQRDRLRAAEAAASPPEKPEAAAPAPEESGSGGANSGPPEGRSGRDTSSGTNGWGDAEASSDADASDDDAAVPSDAPPYYASGGRDGEAKSGHSSAPGGWGNDILHGRSQERENAQEWQGTQEGQGGQDDSVADRTTATAAGTSSSRRPGDEWHSEVLAGSSWFAAGESDSERRRSGEGRRSGGSKKRSGRRRSTEEFEWPGDEPAGRRDIGAEWFGDGVGQRGHGAGRAGDEAGQRGSGAGWFGDEPTAQGGHGVGSVGDEPGRHGEAAGGVGGGVGQPDGTVRGFGGGVRGFGGGAGRHDEAPDWFGRGVGQAEERVGRAKENAGRAEERAGQAEGSAGQREERAGRAEEGAGRFESKERGRSRRGGRKSARQRGWLPDGPDAESSAATSPQADPESVARAICLRLLTMAPKTRAQLAEALRKRDVPEEAAEAVLSRFSELGLINDEAFAAAWVDSRHHGRGLAKRALAAELRRRGVDGDTVNEAVERLDPDQEEETARRLVERKLASTRSLDPQTRTRRLAGMLARKGYPSGLAFRVIREALEQEGIEVEEDFS</sequence>
<dbReference type="InterPro" id="IPR003783">
    <property type="entry name" value="Regulatory_RecX"/>
</dbReference>
<evidence type="ECO:0000256" key="1">
    <source>
        <dbReference type="ARBA" id="ARBA00004496"/>
    </source>
</evidence>
<reference evidence="10 11" key="1">
    <citation type="submission" date="2020-03" db="EMBL/GenBank/DDBJ databases">
        <title>WGS of actinomycetes isolated from Thailand.</title>
        <authorList>
            <person name="Thawai C."/>
        </authorList>
    </citation>
    <scope>NUCLEOTIDE SEQUENCE [LARGE SCALE GENOMIC DNA]</scope>
    <source>
        <strain evidence="10 11">FMUSA5-5</strain>
    </source>
</reference>
<comment type="subcellular location">
    <subcellularLocation>
        <location evidence="1 5">Cytoplasm</location>
    </subcellularLocation>
</comment>
<dbReference type="RefSeq" id="WP_168019022.1">
    <property type="nucleotide sequence ID" value="NZ_JAATEP010000061.1"/>
</dbReference>
<feature type="domain" description="RecX first three-helical" evidence="9">
    <location>
        <begin position="446"/>
        <end position="484"/>
    </location>
</feature>
<feature type="compositionally biased region" description="Basic and acidic residues" evidence="6">
    <location>
        <begin position="43"/>
        <end position="53"/>
    </location>
</feature>
<organism evidence="10 11">
    <name type="scientific">Nonomuraea composti</name>
    <dbReference type="NCBI Taxonomy" id="2720023"/>
    <lineage>
        <taxon>Bacteria</taxon>
        <taxon>Bacillati</taxon>
        <taxon>Actinomycetota</taxon>
        <taxon>Actinomycetes</taxon>
        <taxon>Streptosporangiales</taxon>
        <taxon>Streptosporangiaceae</taxon>
        <taxon>Nonomuraea</taxon>
    </lineage>
</organism>
<evidence type="ECO:0000313" key="10">
    <source>
        <dbReference type="EMBL" id="NJP97190.1"/>
    </source>
</evidence>
<keyword evidence="4 5" id="KW-0963">Cytoplasm</keyword>
<dbReference type="EMBL" id="JAATEP010000061">
    <property type="protein sequence ID" value="NJP97190.1"/>
    <property type="molecule type" value="Genomic_DNA"/>
</dbReference>
<dbReference type="Proteomes" id="UP000696294">
    <property type="component" value="Unassembled WGS sequence"/>
</dbReference>
<feature type="domain" description="RecX second three-helical" evidence="7">
    <location>
        <begin position="492"/>
        <end position="532"/>
    </location>
</feature>
<feature type="compositionally biased region" description="Basic residues" evidence="6">
    <location>
        <begin position="408"/>
        <end position="419"/>
    </location>
</feature>
<feature type="compositionally biased region" description="Low complexity" evidence="6">
    <location>
        <begin position="180"/>
        <end position="192"/>
    </location>
</feature>
<dbReference type="Pfam" id="PF21982">
    <property type="entry name" value="RecX_HTH1"/>
    <property type="match status" value="1"/>
</dbReference>
<dbReference type="HAMAP" id="MF_01114">
    <property type="entry name" value="RecX"/>
    <property type="match status" value="1"/>
</dbReference>
<feature type="compositionally biased region" description="Basic and acidic residues" evidence="6">
    <location>
        <begin position="215"/>
        <end position="226"/>
    </location>
</feature>
<dbReference type="NCBIfam" id="NF001061">
    <property type="entry name" value="PRK00117.5-1"/>
    <property type="match status" value="1"/>
</dbReference>
<comment type="caution">
    <text evidence="10">The sequence shown here is derived from an EMBL/GenBank/DDBJ whole genome shotgun (WGS) entry which is preliminary data.</text>
</comment>
<feature type="compositionally biased region" description="Basic and acidic residues" evidence="6">
    <location>
        <begin position="387"/>
        <end position="407"/>
    </location>
</feature>
<feature type="domain" description="RecX third three-helical" evidence="8">
    <location>
        <begin position="541"/>
        <end position="586"/>
    </location>
</feature>
<evidence type="ECO:0000259" key="7">
    <source>
        <dbReference type="Pfam" id="PF02631"/>
    </source>
</evidence>
<dbReference type="Gene3D" id="1.10.10.10">
    <property type="entry name" value="Winged helix-like DNA-binding domain superfamily/Winged helix DNA-binding domain"/>
    <property type="match status" value="2"/>
</dbReference>
<comment type="function">
    <text evidence="5">Modulates RecA activity.</text>
</comment>
<protein>
    <recommendedName>
        <fullName evidence="3 5">Regulatory protein RecX</fullName>
    </recommendedName>
</protein>
<evidence type="ECO:0000256" key="4">
    <source>
        <dbReference type="ARBA" id="ARBA00022490"/>
    </source>
</evidence>
<feature type="compositionally biased region" description="Gly residues" evidence="6">
    <location>
        <begin position="314"/>
        <end position="343"/>
    </location>
</feature>
<evidence type="ECO:0000256" key="2">
    <source>
        <dbReference type="ARBA" id="ARBA00009695"/>
    </source>
</evidence>
<proteinExistence type="inferred from homology"/>
<dbReference type="PANTHER" id="PTHR33602">
    <property type="entry name" value="REGULATORY PROTEIN RECX FAMILY PROTEIN"/>
    <property type="match status" value="1"/>
</dbReference>
<comment type="similarity">
    <text evidence="2 5">Belongs to the RecX family.</text>
</comment>
<dbReference type="InterPro" id="IPR053926">
    <property type="entry name" value="RecX_HTH_1st"/>
</dbReference>
<accession>A0ABX1BLB3</accession>
<evidence type="ECO:0000256" key="3">
    <source>
        <dbReference type="ARBA" id="ARBA00018111"/>
    </source>
</evidence>
<dbReference type="Pfam" id="PF21981">
    <property type="entry name" value="RecX_HTH3"/>
    <property type="match status" value="1"/>
</dbReference>
<dbReference type="InterPro" id="IPR053924">
    <property type="entry name" value="RecX_HTH_2nd"/>
</dbReference>
<feature type="region of interest" description="Disordered" evidence="6">
    <location>
        <begin position="1"/>
        <end position="443"/>
    </location>
</feature>
<evidence type="ECO:0000256" key="5">
    <source>
        <dbReference type="HAMAP-Rule" id="MF_01114"/>
    </source>
</evidence>
<feature type="compositionally biased region" description="Low complexity" evidence="6">
    <location>
        <begin position="54"/>
        <end position="74"/>
    </location>
</feature>
<feature type="compositionally biased region" description="Acidic residues" evidence="6">
    <location>
        <begin position="104"/>
        <end position="115"/>
    </location>
</feature>
<dbReference type="PANTHER" id="PTHR33602:SF1">
    <property type="entry name" value="REGULATORY PROTEIN RECX FAMILY PROTEIN"/>
    <property type="match status" value="1"/>
</dbReference>
<dbReference type="InterPro" id="IPR036388">
    <property type="entry name" value="WH-like_DNA-bd_sf"/>
</dbReference>
<evidence type="ECO:0000313" key="11">
    <source>
        <dbReference type="Proteomes" id="UP000696294"/>
    </source>
</evidence>
<feature type="compositionally biased region" description="Low complexity" evidence="6">
    <location>
        <begin position="116"/>
        <end position="127"/>
    </location>
</feature>
<gene>
    <name evidence="5 10" type="primary">recX</name>
    <name evidence="10" type="ORF">HCN51_48540</name>
</gene>